<dbReference type="RefSeq" id="WP_191728324.1">
    <property type="nucleotide sequence ID" value="NZ_JACSQJ010000001.1"/>
</dbReference>
<dbReference type="Proteomes" id="UP000647183">
    <property type="component" value="Unassembled WGS sequence"/>
</dbReference>
<keyword evidence="2" id="KW-1185">Reference proteome</keyword>
<proteinExistence type="predicted"/>
<dbReference type="EMBL" id="JACSQJ010000001">
    <property type="protein sequence ID" value="MBD7987107.1"/>
    <property type="molecule type" value="Genomic_DNA"/>
</dbReference>
<gene>
    <name evidence="1" type="ORF">H9645_03605</name>
</gene>
<evidence type="ECO:0000313" key="2">
    <source>
        <dbReference type="Proteomes" id="UP000647183"/>
    </source>
</evidence>
<evidence type="ECO:0000313" key="1">
    <source>
        <dbReference type="EMBL" id="MBD7987107.1"/>
    </source>
</evidence>
<evidence type="ECO:0008006" key="3">
    <source>
        <dbReference type="Google" id="ProtNLM"/>
    </source>
</evidence>
<accession>A0ABR8UGF3</accession>
<reference evidence="1 2" key="1">
    <citation type="submission" date="2020-08" db="EMBL/GenBank/DDBJ databases">
        <title>A Genomic Blueprint of the Chicken Gut Microbiome.</title>
        <authorList>
            <person name="Gilroy R."/>
            <person name="Ravi A."/>
            <person name="Getino M."/>
            <person name="Pursley I."/>
            <person name="Horton D.L."/>
            <person name="Alikhan N.-F."/>
            <person name="Baker D."/>
            <person name="Gharbi K."/>
            <person name="Hall N."/>
            <person name="Watson M."/>
            <person name="Adriaenssens E.M."/>
            <person name="Foster-Nyarko E."/>
            <person name="Jarju S."/>
            <person name="Secka A."/>
            <person name="Antonio M."/>
            <person name="Oren A."/>
            <person name="Chaudhuri R."/>
            <person name="La Ragione R.M."/>
            <person name="Hildebrand F."/>
            <person name="Pallen M.J."/>
        </authorList>
    </citation>
    <scope>NUCLEOTIDE SEQUENCE [LARGE SCALE GENOMIC DNA]</scope>
    <source>
        <strain evidence="1 2">Sa2BVA3</strain>
    </source>
</reference>
<organism evidence="1 2">
    <name type="scientific">Luteimonas colneyensis</name>
    <dbReference type="NCBI Taxonomy" id="2762230"/>
    <lineage>
        <taxon>Bacteria</taxon>
        <taxon>Pseudomonadati</taxon>
        <taxon>Pseudomonadota</taxon>
        <taxon>Gammaproteobacteria</taxon>
        <taxon>Lysobacterales</taxon>
        <taxon>Lysobacteraceae</taxon>
        <taxon>Luteimonas</taxon>
    </lineage>
</organism>
<name>A0ABR8UGF3_9GAMM</name>
<comment type="caution">
    <text evidence="1">The sequence shown here is derived from an EMBL/GenBank/DDBJ whole genome shotgun (WGS) entry which is preliminary data.</text>
</comment>
<sequence>MSEIKLFRPQRLTDNPDGGGLATATVVVDGEVNNVFDDISRIDRVNGELSLRKVFAIADTEDTELFSDLHAIVQAPPLDPRVSSVIFRTNAGWGDVRADAQNYVERYLDPSVITRMIPYDRQLEGQRTVLVYQRPELSLPEIGEVYALVNDTAGASEFFRVQDVDHEVQTFTDDRGDYTARIITLTISQPLSREFAGSQPNRFFSAAGTASLVRKTIASDAARFRGVVRLAQDAPSGSLTVKVESIFSQLVPAATSETAVTDAPPAGTVSLLAAAVNRITASDTSMANWVFPTSIEPGSITYSGSAVGSDDGAGRLVGSSGNTAGSVDYVQGTATFSSVPGTVNFTYRPAAAVSAAAHTEIIPVTLSNRGYVYPLTLRPIPTAGSLSVSFRAQGRWYTLQDDGSGALRGDTGVGVGSINFQTGTASVSLGAMPDVGSAIVWAWGTGSEYEIRTGDVEIEPPRFRFQLGEGHCEPETLQWSWTAGGTPRTATAGADGSITGDATGRVIHATGEVLLRPAVLPDSNTLFTADYESGTTTTEVFTPSAGGGSVVLTLSSLPRPGSTGLTFQAFGEGRYGETLSTQIHLLDDGAGGLLDAAGAPVPGGSIVYATGVVTFPTTYMTASAEMIRGDYAGTLPTRVAAVDTGRYGLGSRLVRKIMGATSVNVLAGFINGSAVSVTYKADDVVDAQVTESHEANSLELDLTPGTRNRIVPGGLNFHFNGRTYFERAGNLYFGSDSRAGSATPAGTLDHITGIASITSWQGGSAPSLTIRALLTEVATIPVYVVNGRTPGAPLRPGTFTIRAIRARDSVEVMATSDANGNLTASGVHGVVDSVNGVFSVGFGAYVLDSSLSPEERDEPWYDIEFVDDDGYIWRPEEVLPNSVRFNCVVQVSLPIDPAIIKVNPVRLPMDGRVPVVRAGDTLVIHDPQPYSLPNPLTPGGTITLPRDGLASVAVYDQAGLGVPLSLLGEVDLEAGEITLANPLDLDGYDMPLVAIHSVEDMALCLDAQITGDVSIAQPLTHDYTADNSLLSTALILGDAQARYEHLFAQNTWTGVWSNDLIGSPPSGGAQYNDALFPLQVVNRHAITERWRLAFTSSTAFNIIGEGLGVIGTGTTSTGAAPPNPATGEPYFVIEAAGFGSGWANGNNLRFNTVAAGGPIWVARTVLSGHGTHDDDRIRLQTRWDKD</sequence>
<protein>
    <recommendedName>
        <fullName evidence="3">Curculin (Mannose-binding) lectin protein</fullName>
    </recommendedName>
</protein>